<protein>
    <recommendedName>
        <fullName evidence="2">Inositol polyphosphate-related phosphatase domain-containing protein</fullName>
    </recommendedName>
</protein>
<dbReference type="InterPro" id="IPR036691">
    <property type="entry name" value="Endo/exonu/phosph_ase_sf"/>
</dbReference>
<feature type="region of interest" description="Disordered" evidence="1">
    <location>
        <begin position="171"/>
        <end position="319"/>
    </location>
</feature>
<feature type="domain" description="Inositol polyphosphate-related phosphatase" evidence="2">
    <location>
        <begin position="506"/>
        <end position="816"/>
    </location>
</feature>
<dbReference type="Proteomes" id="UP001497497">
    <property type="component" value="Unassembled WGS sequence"/>
</dbReference>
<dbReference type="Pfam" id="PF22669">
    <property type="entry name" value="Exo_endo_phos2"/>
    <property type="match status" value="1"/>
</dbReference>
<feature type="region of interest" description="Disordered" evidence="1">
    <location>
        <begin position="392"/>
        <end position="423"/>
    </location>
</feature>
<dbReference type="SMART" id="SM00128">
    <property type="entry name" value="IPPc"/>
    <property type="match status" value="1"/>
</dbReference>
<feature type="compositionally biased region" description="Low complexity" evidence="1">
    <location>
        <begin position="185"/>
        <end position="195"/>
    </location>
</feature>
<reference evidence="3 4" key="1">
    <citation type="submission" date="2024-04" db="EMBL/GenBank/DDBJ databases">
        <authorList>
            <consortium name="Genoscope - CEA"/>
            <person name="William W."/>
        </authorList>
    </citation>
    <scope>NUCLEOTIDE SEQUENCE [LARGE SCALE GENOMIC DNA]</scope>
</reference>
<feature type="compositionally biased region" description="Basic residues" evidence="1">
    <location>
        <begin position="24"/>
        <end position="33"/>
    </location>
</feature>
<dbReference type="SUPFAM" id="SSF56219">
    <property type="entry name" value="DNase I-like"/>
    <property type="match status" value="1"/>
</dbReference>
<comment type="caution">
    <text evidence="3">The sequence shown here is derived from an EMBL/GenBank/DDBJ whole genome shotgun (WGS) entry which is preliminary data.</text>
</comment>
<evidence type="ECO:0000259" key="2">
    <source>
        <dbReference type="SMART" id="SM00128"/>
    </source>
</evidence>
<dbReference type="InterPro" id="IPR000300">
    <property type="entry name" value="IPPc"/>
</dbReference>
<feature type="compositionally biased region" description="Basic and acidic residues" evidence="1">
    <location>
        <begin position="259"/>
        <end position="274"/>
    </location>
</feature>
<organism evidence="3 4">
    <name type="scientific">Lymnaea stagnalis</name>
    <name type="common">Great pond snail</name>
    <name type="synonym">Helix stagnalis</name>
    <dbReference type="NCBI Taxonomy" id="6523"/>
    <lineage>
        <taxon>Eukaryota</taxon>
        <taxon>Metazoa</taxon>
        <taxon>Spiralia</taxon>
        <taxon>Lophotrochozoa</taxon>
        <taxon>Mollusca</taxon>
        <taxon>Gastropoda</taxon>
        <taxon>Heterobranchia</taxon>
        <taxon>Euthyneura</taxon>
        <taxon>Panpulmonata</taxon>
        <taxon>Hygrophila</taxon>
        <taxon>Lymnaeoidea</taxon>
        <taxon>Lymnaeidae</taxon>
        <taxon>Lymnaea</taxon>
    </lineage>
</organism>
<evidence type="ECO:0000313" key="3">
    <source>
        <dbReference type="EMBL" id="CAL1534383.1"/>
    </source>
</evidence>
<evidence type="ECO:0000313" key="4">
    <source>
        <dbReference type="Proteomes" id="UP001497497"/>
    </source>
</evidence>
<feature type="compositionally biased region" description="Polar residues" evidence="1">
    <location>
        <begin position="275"/>
        <end position="287"/>
    </location>
</feature>
<feature type="compositionally biased region" description="Polar residues" evidence="1">
    <location>
        <begin position="1"/>
        <end position="11"/>
    </location>
</feature>
<dbReference type="GO" id="GO:0016791">
    <property type="term" value="F:phosphatase activity"/>
    <property type="evidence" value="ECO:0007669"/>
    <property type="project" value="InterPro"/>
</dbReference>
<dbReference type="InterPro" id="IPR053321">
    <property type="entry name" value="IPP-5-Phosphatase_Type_IV"/>
</dbReference>
<feature type="compositionally biased region" description="Low complexity" evidence="1">
    <location>
        <begin position="288"/>
        <end position="310"/>
    </location>
</feature>
<name>A0AAV2HLV4_LYMST</name>
<keyword evidence="4" id="KW-1185">Reference proteome</keyword>
<feature type="compositionally biased region" description="Polar residues" evidence="1">
    <location>
        <begin position="67"/>
        <end position="79"/>
    </location>
</feature>
<gene>
    <name evidence="3" type="ORF">GSLYS_00008343001</name>
</gene>
<dbReference type="GO" id="GO:0046856">
    <property type="term" value="P:phosphatidylinositol dephosphorylation"/>
    <property type="evidence" value="ECO:0007669"/>
    <property type="project" value="InterPro"/>
</dbReference>
<dbReference type="PANTHER" id="PTHR47039:SF1">
    <property type="entry name" value="INOSITOL POLYPHOSPHATE 5-PHOSPHATASE E"/>
    <property type="match status" value="1"/>
</dbReference>
<feature type="compositionally biased region" description="Polar residues" evidence="1">
    <location>
        <begin position="45"/>
        <end position="59"/>
    </location>
</feature>
<evidence type="ECO:0000256" key="1">
    <source>
        <dbReference type="SAM" id="MobiDB-lite"/>
    </source>
</evidence>
<sequence>MGMESGDTTMNGEDAGETTASSPKKLRVKKKSTLAKLKEKKQRELGSSASLQKINSNKVENVFEDTLVSTNNSDITVNSGYIHLSTKDPPEPRKDQENSEKESRPKPKPRGSRRPSETYVDNLKFDNEINAEKKDSEKEKKKNLDSSETLGSSNDIKILGVEKLGSAELTLNQGGFIPKPPQTPRTPRTTPRTPRGYIIGKGEKKKHELESSCDEPEVQEKLKDVNDLQNSLEVPTSIKNSSDNVTSLNNSRRIPGQVKHGDRLLKRRSSKESLGESTNPYSSKPPINQSLTSLNNSNNNSNNKLNTGTNFLKSNSVSEPSKDRFLKFTKSSVPGQALQTTDISSSTKEKNLSHLSLTSVPNLESSIASSKSEVNTLHMHYERLLLSDLEDGNNIEAPQGSPLLDPISPKSQPPPLTKEFSSKSLRTSYKIDPNIKKITPLGQTDSTVDKADSGDCLSQKSYMSVSVLPLITTKEARLRIAPPERIIGTEAPDHLSSEIYRYFPERKVNVFVGTWNMNELKEVSTPLEDFLLPEKCDFVQDIYAIGTQENVTNKKEWEIKIQEVLGPSHVLYHSISHGSLHLVLFIRRDLIWFCSCPEDDIISLRALSMVKTKGAIGIYMTLFGTSYLFINCHLTSDRDNDTSRKKHRLGDYLKVIQDLKLPKGFQASPSAKKLGPEDITARFDCVFWFGDLNFRIEHERQTVVRKVNEITSEDIPNFEALLGADQLLKYMKEEKIFGGFQEGRINFHPTFKFDLNKDDYDTSSKNRVPSYTDRVMFRCKRKNDISCIVYDAVMDIKVSDHRPVFGHYETGIRPGNDNMVYGAAQFDRAVYLEANRRRASSKPNVKKQSSVCLIQ</sequence>
<proteinExistence type="predicted"/>
<dbReference type="AlphaFoldDB" id="A0AAV2HLV4"/>
<dbReference type="PANTHER" id="PTHR47039">
    <property type="entry name" value="INOSITOL POLYPHOSPHATE 5-PHOSPHATASE E"/>
    <property type="match status" value="1"/>
</dbReference>
<feature type="region of interest" description="Disordered" evidence="1">
    <location>
        <begin position="1"/>
        <end position="157"/>
    </location>
</feature>
<feature type="compositionally biased region" description="Basic and acidic residues" evidence="1">
    <location>
        <begin position="123"/>
        <end position="145"/>
    </location>
</feature>
<dbReference type="Gene3D" id="3.60.10.10">
    <property type="entry name" value="Endonuclease/exonuclease/phosphatase"/>
    <property type="match status" value="1"/>
</dbReference>
<accession>A0AAV2HLV4</accession>
<feature type="compositionally biased region" description="Basic and acidic residues" evidence="1">
    <location>
        <begin position="201"/>
        <end position="210"/>
    </location>
</feature>
<feature type="compositionally biased region" description="Basic and acidic residues" evidence="1">
    <location>
        <begin position="85"/>
        <end position="105"/>
    </location>
</feature>
<dbReference type="EMBL" id="CAXITT010000170">
    <property type="protein sequence ID" value="CAL1534383.1"/>
    <property type="molecule type" value="Genomic_DNA"/>
</dbReference>
<feature type="compositionally biased region" description="Polar residues" evidence="1">
    <location>
        <begin position="227"/>
        <end position="252"/>
    </location>
</feature>